<gene>
    <name evidence="2" type="ORF">CSUI_001434</name>
</gene>
<comment type="caution">
    <text evidence="2">The sequence shown here is derived from an EMBL/GenBank/DDBJ whole genome shotgun (WGS) entry which is preliminary data.</text>
</comment>
<feature type="non-terminal residue" evidence="2">
    <location>
        <position position="1"/>
    </location>
</feature>
<protein>
    <submittedName>
        <fullName evidence="2">Transmembrane protein</fullName>
    </submittedName>
</protein>
<keyword evidence="1" id="KW-1133">Transmembrane helix</keyword>
<evidence type="ECO:0000313" key="3">
    <source>
        <dbReference type="Proteomes" id="UP000221165"/>
    </source>
</evidence>
<dbReference type="AlphaFoldDB" id="A0A2C6LCD2"/>
<sequence>VHGEYCFQTAINATDVVGAIRSQRSLLHSAFRDIAKATELIFALVFVAVFLTWGLLRIVSATQSGSSSATFIDYMPFLMSVLFLALTVNTGGASLSTESVLCCALTGFMVVREVGQSLDTQKTLSNTDRRARLLALTGIEALFEMPDLLVLVVACMVAAGIFSIWNIWVCATLLTTGRPIPRPLYAPSVPGAILGVETEFRAPPWRVPALIVVLTCYLLQTETS</sequence>
<feature type="non-terminal residue" evidence="2">
    <location>
        <position position="224"/>
    </location>
</feature>
<dbReference type="Proteomes" id="UP000221165">
    <property type="component" value="Unassembled WGS sequence"/>
</dbReference>
<name>A0A2C6LCD2_9APIC</name>
<dbReference type="GeneID" id="94424851"/>
<evidence type="ECO:0000313" key="2">
    <source>
        <dbReference type="EMBL" id="PHJ24735.1"/>
    </source>
</evidence>
<dbReference type="OrthoDB" id="354141at2759"/>
<feature type="transmembrane region" description="Helical" evidence="1">
    <location>
        <begin position="40"/>
        <end position="59"/>
    </location>
</feature>
<organism evidence="2 3">
    <name type="scientific">Cystoisospora suis</name>
    <dbReference type="NCBI Taxonomy" id="483139"/>
    <lineage>
        <taxon>Eukaryota</taxon>
        <taxon>Sar</taxon>
        <taxon>Alveolata</taxon>
        <taxon>Apicomplexa</taxon>
        <taxon>Conoidasida</taxon>
        <taxon>Coccidia</taxon>
        <taxon>Eucoccidiorida</taxon>
        <taxon>Eimeriorina</taxon>
        <taxon>Sarcocystidae</taxon>
        <taxon>Cystoisospora</taxon>
    </lineage>
</organism>
<evidence type="ECO:0000256" key="1">
    <source>
        <dbReference type="SAM" id="Phobius"/>
    </source>
</evidence>
<reference evidence="2 3" key="1">
    <citation type="journal article" date="2017" name="Int. J. Parasitol.">
        <title>The genome of the protozoan parasite Cystoisospora suis and a reverse vaccinology approach to identify vaccine candidates.</title>
        <authorList>
            <person name="Palmieri N."/>
            <person name="Shrestha A."/>
            <person name="Ruttkowski B."/>
            <person name="Beck T."/>
            <person name="Vogl C."/>
            <person name="Tomley F."/>
            <person name="Blake D.P."/>
            <person name="Joachim A."/>
        </authorList>
    </citation>
    <scope>NUCLEOTIDE SEQUENCE [LARGE SCALE GENOMIC DNA]</scope>
    <source>
        <strain evidence="2 3">Wien I</strain>
    </source>
</reference>
<feature type="transmembrane region" description="Helical" evidence="1">
    <location>
        <begin position="71"/>
        <end position="88"/>
    </location>
</feature>
<accession>A0A2C6LCD2</accession>
<dbReference type="RefSeq" id="XP_067926407.1">
    <property type="nucleotide sequence ID" value="XM_068061640.1"/>
</dbReference>
<proteinExistence type="predicted"/>
<feature type="transmembrane region" description="Helical" evidence="1">
    <location>
        <begin position="148"/>
        <end position="174"/>
    </location>
</feature>
<dbReference type="EMBL" id="MIGC01000560">
    <property type="protein sequence ID" value="PHJ24735.1"/>
    <property type="molecule type" value="Genomic_DNA"/>
</dbReference>
<keyword evidence="1" id="KW-0472">Membrane</keyword>
<keyword evidence="1 2" id="KW-0812">Transmembrane</keyword>
<keyword evidence="3" id="KW-1185">Reference proteome</keyword>
<dbReference type="VEuPathDB" id="ToxoDB:CSUI_001434"/>